<keyword evidence="2" id="KW-1185">Reference proteome</keyword>
<accession>A0A0T6LR74</accession>
<organism evidence="1 2">
    <name type="scientific">Wenjunlia vitaminophila</name>
    <name type="common">Streptomyces vitaminophilus</name>
    <dbReference type="NCBI Taxonomy" id="76728"/>
    <lineage>
        <taxon>Bacteria</taxon>
        <taxon>Bacillati</taxon>
        <taxon>Actinomycetota</taxon>
        <taxon>Actinomycetes</taxon>
        <taxon>Kitasatosporales</taxon>
        <taxon>Streptomycetaceae</taxon>
        <taxon>Wenjunlia</taxon>
    </lineage>
</organism>
<dbReference type="AlphaFoldDB" id="A0A0T6LR74"/>
<comment type="caution">
    <text evidence="1">The sequence shown here is derived from an EMBL/GenBank/DDBJ whole genome shotgun (WGS) entry which is preliminary data.</text>
</comment>
<proteinExistence type="predicted"/>
<dbReference type="EMBL" id="LLZU01000022">
    <property type="protein sequence ID" value="KRV48500.1"/>
    <property type="molecule type" value="Genomic_DNA"/>
</dbReference>
<evidence type="ECO:0000313" key="1">
    <source>
        <dbReference type="EMBL" id="KRV48500.1"/>
    </source>
</evidence>
<protein>
    <submittedName>
        <fullName evidence="1">Uncharacterized protein</fullName>
    </submittedName>
</protein>
<sequence>MSPAAAEVRSAIRTVLASWAGLVAEERHLEPPARDIPALARFLCQHVKWLARHPAAGELVDEIRELTRNARSIAYPNSVRRVTLGCCPDCEGELVALIRPRDDFLPSEIVCTTSPSHTWPVTCWTTLARQIRGSQAQGSKEKVLEP</sequence>
<name>A0A0T6LR74_WENVI</name>
<dbReference type="Proteomes" id="UP000050867">
    <property type="component" value="Unassembled WGS sequence"/>
</dbReference>
<evidence type="ECO:0000313" key="2">
    <source>
        <dbReference type="Proteomes" id="UP000050867"/>
    </source>
</evidence>
<reference evidence="1 2" key="1">
    <citation type="submission" date="2015-10" db="EMBL/GenBank/DDBJ databases">
        <title>Draft genome sequence of pyrrolomycin-producing Streptomyces vitaminophilus.</title>
        <authorList>
            <person name="Graham D.E."/>
            <person name="Mahan K.M."/>
            <person name="Klingeman D.M."/>
            <person name="Hettich R.L."/>
            <person name="Parry R.J."/>
        </authorList>
    </citation>
    <scope>NUCLEOTIDE SEQUENCE [LARGE SCALE GENOMIC DNA]</scope>
    <source>
        <strain evidence="1 2">ATCC 31673</strain>
    </source>
</reference>
<gene>
    <name evidence="1" type="ORF">AQ490_24820</name>
</gene>